<evidence type="ECO:0000313" key="4">
    <source>
        <dbReference type="Proteomes" id="UP000629596"/>
    </source>
</evidence>
<dbReference type="Gene3D" id="3.40.50.2000">
    <property type="entry name" value="Glycogen Phosphorylase B"/>
    <property type="match status" value="2"/>
</dbReference>
<keyword evidence="2" id="KW-0808">Transferase</keyword>
<dbReference type="Pfam" id="PF13692">
    <property type="entry name" value="Glyco_trans_1_4"/>
    <property type="match status" value="1"/>
</dbReference>
<dbReference type="GO" id="GO:0016740">
    <property type="term" value="F:transferase activity"/>
    <property type="evidence" value="ECO:0007669"/>
    <property type="project" value="UniProtKB-KW"/>
</dbReference>
<comment type="caution">
    <text evidence="2">The sequence shown here is derived from an EMBL/GenBank/DDBJ whole genome shotgun (WGS) entry which is preliminary data.</text>
</comment>
<reference evidence="2 3" key="1">
    <citation type="submission" date="2018-07" db="EMBL/GenBank/DDBJ databases">
        <title>Parabacteroides acidifaciens nov. sp., isolated from human feces.</title>
        <authorList>
            <person name="Wang Y.J."/>
        </authorList>
    </citation>
    <scope>NUCLEOTIDE SEQUENCE [LARGE SCALE GENOMIC DNA]</scope>
    <source>
        <strain evidence="2 3">426-9</strain>
    </source>
</reference>
<evidence type="ECO:0000313" key="3">
    <source>
        <dbReference type="Proteomes" id="UP000256321"/>
    </source>
</evidence>
<dbReference type="EMBL" id="QREV01000019">
    <property type="protein sequence ID" value="RDU49311.1"/>
    <property type="molecule type" value="Genomic_DNA"/>
</dbReference>
<dbReference type="SUPFAM" id="SSF53756">
    <property type="entry name" value="UDP-Glycosyltransferase/glycogen phosphorylase"/>
    <property type="match status" value="1"/>
</dbReference>
<accession>A0A3D8HEI7</accession>
<keyword evidence="4" id="KW-1185">Reference proteome</keyword>
<dbReference type="AlphaFoldDB" id="A0A3D8HEI7"/>
<organism evidence="2 3">
    <name type="scientific">Parabacteroides acidifaciens</name>
    <dbReference type="NCBI Taxonomy" id="2290935"/>
    <lineage>
        <taxon>Bacteria</taxon>
        <taxon>Pseudomonadati</taxon>
        <taxon>Bacteroidota</taxon>
        <taxon>Bacteroidia</taxon>
        <taxon>Bacteroidales</taxon>
        <taxon>Tannerellaceae</taxon>
        <taxon>Parabacteroides</taxon>
    </lineage>
</organism>
<evidence type="ECO:0000313" key="2">
    <source>
        <dbReference type="EMBL" id="RDU49311.1"/>
    </source>
</evidence>
<dbReference type="Proteomes" id="UP000629596">
    <property type="component" value="Unassembled WGS sequence"/>
</dbReference>
<dbReference type="RefSeq" id="WP_115499478.1">
    <property type="nucleotide sequence ID" value="NZ_JACRTI010000019.1"/>
</dbReference>
<reference evidence="1 4" key="2">
    <citation type="submission" date="2020-08" db="EMBL/GenBank/DDBJ databases">
        <title>Genome public.</title>
        <authorList>
            <person name="Liu C."/>
            <person name="Sun Q."/>
        </authorList>
    </citation>
    <scope>NUCLEOTIDE SEQUENCE [LARGE SCALE GENOMIC DNA]</scope>
    <source>
        <strain evidence="1 4">426_9</strain>
    </source>
</reference>
<dbReference type="EMBL" id="JACRTI010000019">
    <property type="protein sequence ID" value="MBC8601974.1"/>
    <property type="molecule type" value="Genomic_DNA"/>
</dbReference>
<gene>
    <name evidence="2" type="ORF">DWU89_09855</name>
    <name evidence="1" type="ORF">H8784_09625</name>
</gene>
<protein>
    <submittedName>
        <fullName evidence="2">Glycosyltransferase</fullName>
    </submittedName>
</protein>
<dbReference type="Proteomes" id="UP000256321">
    <property type="component" value="Unassembled WGS sequence"/>
</dbReference>
<evidence type="ECO:0000313" key="1">
    <source>
        <dbReference type="EMBL" id="MBC8601974.1"/>
    </source>
</evidence>
<sequence>MKCILFVDCDREEVQTFSEAISSVLKEDCTIKVARSDYGQKNKLINIFRYIKYFMAPLLFFLSREKCDLLLGWQQFYALNMAFYCRLFKVKKSTKIVALNFTYKRKKGFLGSIYYKYMKYCVDNIYLDFMHVPSYNYVESCSEELGVDKSKFIVRGFGVPDLFDNWKQSKVDCSDYSLTIGRSNRDFDFLVSVWGTPCLEKHRLVIISDTYIPKKELPKNIILRNDITGDEQFPWIANADLVIIPINDGTICSGDTVLLNSMMLKRTTIVTTPSTLQEMYIKDGYNGVAIAKDIDLFAQQVCEFLSDDKRRNEIGENARKMYLENFSRYAMGRQIAEFLKKHLGY</sequence>
<name>A0A3D8HEI7_9BACT</name>
<proteinExistence type="predicted"/>